<dbReference type="RefSeq" id="WP_256029465.1">
    <property type="nucleotide sequence ID" value="NZ_JAHLKM010000008.1"/>
</dbReference>
<sequence>MVNDDTASTPLDVWADASSRVFKGFLEANRAANRAAFSVLGSAPTNGAGGETGPDPSAGGRLDGGVDLPEWDVERNVGEELEVGDTVRFAKTLSGRDVQRFAAASGDTNPMHLDDEWAERTRFNGRIVHGILVTGLISAALARLPGGIVYLSQDLEFRAPVRIDDHVTATVEVAEDLGGDQYRLRTTVAKDDGQVIDGEAVVLIDDLPDED</sequence>
<dbReference type="SUPFAM" id="SSF54637">
    <property type="entry name" value="Thioesterase/thiol ester dehydrase-isomerase"/>
    <property type="match status" value="1"/>
</dbReference>
<feature type="domain" description="MaoC-like" evidence="2">
    <location>
        <begin position="84"/>
        <end position="182"/>
    </location>
</feature>
<name>A0A9R1CTM9_9EURY</name>
<dbReference type="PANTHER" id="PTHR43437">
    <property type="entry name" value="HYDROXYACYL-THIOESTER DEHYDRATASE TYPE 2, MITOCHONDRIAL-RELATED"/>
    <property type="match status" value="1"/>
</dbReference>
<evidence type="ECO:0000256" key="1">
    <source>
        <dbReference type="SAM" id="MobiDB-lite"/>
    </source>
</evidence>
<reference evidence="3" key="1">
    <citation type="journal article" date="2023" name="Front. Microbiol.">
        <title>Genomic-based phylogenetic and metabolic analyses of the genus Natronomonas, and description of Natronomonas aquatica sp. nov.</title>
        <authorList>
            <person name="Garcia-Roldan A."/>
            <person name="Duran-Viseras A."/>
            <person name="de la Haba R.R."/>
            <person name="Corral P."/>
            <person name="Sanchez-Porro C."/>
            <person name="Ventosa A."/>
        </authorList>
    </citation>
    <scope>NUCLEOTIDE SEQUENCE</scope>
    <source>
        <strain evidence="3">F2-12</strain>
    </source>
</reference>
<dbReference type="Pfam" id="PF01575">
    <property type="entry name" value="MaoC_dehydratas"/>
    <property type="match status" value="1"/>
</dbReference>
<dbReference type="Gene3D" id="3.10.129.10">
    <property type="entry name" value="Hotdog Thioesterase"/>
    <property type="match status" value="1"/>
</dbReference>
<accession>A0A9R1CTM9</accession>
<dbReference type="CDD" id="cd03449">
    <property type="entry name" value="R_hydratase"/>
    <property type="match status" value="1"/>
</dbReference>
<dbReference type="Proteomes" id="UP001139494">
    <property type="component" value="Unassembled WGS sequence"/>
</dbReference>
<evidence type="ECO:0000313" key="3">
    <source>
        <dbReference type="EMBL" id="MCQ4333441.1"/>
    </source>
</evidence>
<evidence type="ECO:0000259" key="2">
    <source>
        <dbReference type="Pfam" id="PF01575"/>
    </source>
</evidence>
<comment type="caution">
    <text evidence="3">The sequence shown here is derived from an EMBL/GenBank/DDBJ whole genome shotgun (WGS) entry which is preliminary data.</text>
</comment>
<dbReference type="InterPro" id="IPR050965">
    <property type="entry name" value="UPF0336/Enoyl-CoA_hydratase"/>
</dbReference>
<gene>
    <name evidence="3" type="ORF">KM295_08100</name>
</gene>
<proteinExistence type="predicted"/>
<evidence type="ECO:0000313" key="4">
    <source>
        <dbReference type="Proteomes" id="UP001139494"/>
    </source>
</evidence>
<dbReference type="InterPro" id="IPR002539">
    <property type="entry name" value="MaoC-like_dom"/>
</dbReference>
<dbReference type="AlphaFoldDB" id="A0A9R1CTM9"/>
<protein>
    <submittedName>
        <fullName evidence="3">MaoC family dehydratase</fullName>
    </submittedName>
</protein>
<keyword evidence="4" id="KW-1185">Reference proteome</keyword>
<dbReference type="GO" id="GO:0006633">
    <property type="term" value="P:fatty acid biosynthetic process"/>
    <property type="evidence" value="ECO:0007669"/>
    <property type="project" value="TreeGrafter"/>
</dbReference>
<feature type="region of interest" description="Disordered" evidence="1">
    <location>
        <begin position="42"/>
        <end position="66"/>
    </location>
</feature>
<dbReference type="EMBL" id="JAHLKM010000008">
    <property type="protein sequence ID" value="MCQ4333441.1"/>
    <property type="molecule type" value="Genomic_DNA"/>
</dbReference>
<dbReference type="PANTHER" id="PTHR43437:SF3">
    <property type="entry name" value="HYDROXYACYL-THIOESTER DEHYDRATASE TYPE 2, MITOCHONDRIAL"/>
    <property type="match status" value="1"/>
</dbReference>
<organism evidence="3 4">
    <name type="scientific">Natronomonas aquatica</name>
    <dbReference type="NCBI Taxonomy" id="2841590"/>
    <lineage>
        <taxon>Archaea</taxon>
        <taxon>Methanobacteriati</taxon>
        <taxon>Methanobacteriota</taxon>
        <taxon>Stenosarchaea group</taxon>
        <taxon>Halobacteria</taxon>
        <taxon>Halobacteriales</taxon>
        <taxon>Natronomonadaceae</taxon>
        <taxon>Natronomonas</taxon>
    </lineage>
</organism>
<dbReference type="GO" id="GO:0019171">
    <property type="term" value="F:(3R)-hydroxyacyl-[acyl-carrier-protein] dehydratase activity"/>
    <property type="evidence" value="ECO:0007669"/>
    <property type="project" value="TreeGrafter"/>
</dbReference>
<dbReference type="InterPro" id="IPR029069">
    <property type="entry name" value="HotDog_dom_sf"/>
</dbReference>